<protein>
    <submittedName>
        <fullName evidence="1">Serine/threonine protein kinases</fullName>
    </submittedName>
</protein>
<keyword evidence="1" id="KW-0418">Kinase</keyword>
<dbReference type="InterPro" id="IPR036457">
    <property type="entry name" value="PPM-type-like_dom_sf"/>
</dbReference>
<keyword evidence="1" id="KW-0808">Transferase</keyword>
<dbReference type="GO" id="GO:0004674">
    <property type="term" value="F:protein serine/threonine kinase activity"/>
    <property type="evidence" value="ECO:0007669"/>
    <property type="project" value="UniProtKB-KW"/>
</dbReference>
<keyword evidence="1" id="KW-0723">Serine/threonine-protein kinase</keyword>
<reference evidence="1 2" key="1">
    <citation type="submission" date="2007-01" db="EMBL/GenBank/DDBJ databases">
        <authorList>
            <person name="Haygood M."/>
            <person name="Podell S."/>
            <person name="Anderson C."/>
            <person name="Hopkinson B."/>
            <person name="Roe K."/>
            <person name="Barbeau K."/>
            <person name="Gaasterland T."/>
            <person name="Ferriera S."/>
            <person name="Johnson J."/>
            <person name="Kravitz S."/>
            <person name="Beeson K."/>
            <person name="Sutton G."/>
            <person name="Rogers Y.-H."/>
            <person name="Friedman R."/>
            <person name="Frazier M."/>
            <person name="Venter J.C."/>
        </authorList>
    </citation>
    <scope>NUCLEOTIDE SEQUENCE [LARGE SCALE GENOMIC DNA]</scope>
    <source>
        <strain evidence="1 2">ATCC 23134</strain>
    </source>
</reference>
<dbReference type="Proteomes" id="UP000004095">
    <property type="component" value="Unassembled WGS sequence"/>
</dbReference>
<dbReference type="Gene3D" id="3.60.40.10">
    <property type="entry name" value="PPM-type phosphatase domain"/>
    <property type="match status" value="1"/>
</dbReference>
<dbReference type="RefSeq" id="WP_004156152.1">
    <property type="nucleotide sequence ID" value="NZ_AAWS01000026.1"/>
</dbReference>
<keyword evidence="2" id="KW-1185">Reference proteome</keyword>
<dbReference type="EMBL" id="AAWS01000026">
    <property type="protein sequence ID" value="EAY27112.1"/>
    <property type="molecule type" value="Genomic_DNA"/>
</dbReference>
<sequence>MRKVNGKVVLAAVDCTGHGVPGAFMSMIGNDLLNYIVNERQMTDAELILECLHQEVRNALQQPNTRRWYGCSSGGH</sequence>
<name>A1ZR23_MICM2</name>
<evidence type="ECO:0000313" key="2">
    <source>
        <dbReference type="Proteomes" id="UP000004095"/>
    </source>
</evidence>
<dbReference type="eggNOG" id="COG2208">
    <property type="taxonomic scope" value="Bacteria"/>
</dbReference>
<accession>A1ZR23</accession>
<dbReference type="AlphaFoldDB" id="A1ZR23"/>
<organism evidence="1 2">
    <name type="scientific">Microscilla marina ATCC 23134</name>
    <dbReference type="NCBI Taxonomy" id="313606"/>
    <lineage>
        <taxon>Bacteria</taxon>
        <taxon>Pseudomonadati</taxon>
        <taxon>Bacteroidota</taxon>
        <taxon>Cytophagia</taxon>
        <taxon>Cytophagales</taxon>
        <taxon>Microscillaceae</taxon>
        <taxon>Microscilla</taxon>
    </lineage>
</organism>
<proteinExistence type="predicted"/>
<evidence type="ECO:0000313" key="1">
    <source>
        <dbReference type="EMBL" id="EAY27112.1"/>
    </source>
</evidence>
<dbReference type="OrthoDB" id="9969353at2"/>
<comment type="caution">
    <text evidence="1">The sequence shown here is derived from an EMBL/GenBank/DDBJ whole genome shotgun (WGS) entry which is preliminary data.</text>
</comment>
<gene>
    <name evidence="1" type="ORF">M23134_08386</name>
</gene>